<name>A0A0L1JBW1_ASPN3</name>
<dbReference type="OrthoDB" id="4489612at2759"/>
<gene>
    <name evidence="1" type="ORF">ANOM_002158</name>
</gene>
<dbReference type="RefSeq" id="XP_015410135.1">
    <property type="nucleotide sequence ID" value="XM_015547415.1"/>
</dbReference>
<evidence type="ECO:0000313" key="1">
    <source>
        <dbReference type="EMBL" id="KNG89212.1"/>
    </source>
</evidence>
<keyword evidence="2" id="KW-1185">Reference proteome</keyword>
<sequence length="186" mass="19628">MRHLRYVPLLATSIAMGTEVIALRGPPANIRGLREQRSTMNHPSIIFEGTASPNSLAFHPPLASDQIRSILVARALVGLLNSPLSSILAKHSQSASIATESSISHNKTTHGSSNMELYLGSPGVAYPTGLLSEGSQRITSTITANGAEATDNAYSSMSTDMTPQGTEAMLGRLLTALRTLGALMLM</sequence>
<dbReference type="GeneID" id="26803962"/>
<reference evidence="1 2" key="1">
    <citation type="submission" date="2014-06" db="EMBL/GenBank/DDBJ databases">
        <title>The Genome of the Aflatoxigenic Filamentous Fungus Aspergillus nomius.</title>
        <authorList>
            <person name="Moore M.G."/>
            <person name="Shannon B.M."/>
            <person name="Brian M.M."/>
        </authorList>
    </citation>
    <scope>NUCLEOTIDE SEQUENCE [LARGE SCALE GENOMIC DNA]</scope>
    <source>
        <strain evidence="1 2">NRRL 13137</strain>
    </source>
</reference>
<evidence type="ECO:0000313" key="2">
    <source>
        <dbReference type="Proteomes" id="UP000037505"/>
    </source>
</evidence>
<dbReference type="Proteomes" id="UP000037505">
    <property type="component" value="Unassembled WGS sequence"/>
</dbReference>
<protein>
    <submittedName>
        <fullName evidence="1">Uncharacterized protein</fullName>
    </submittedName>
</protein>
<dbReference type="EMBL" id="JNOM01000035">
    <property type="protein sequence ID" value="KNG89212.1"/>
    <property type="molecule type" value="Genomic_DNA"/>
</dbReference>
<accession>A0A0L1JBW1</accession>
<dbReference type="AlphaFoldDB" id="A0A0L1JBW1"/>
<proteinExistence type="predicted"/>
<organism evidence="1 2">
    <name type="scientific">Aspergillus nomiae NRRL (strain ATCC 15546 / NRRL 13137 / CBS 260.88 / M93)</name>
    <dbReference type="NCBI Taxonomy" id="1509407"/>
    <lineage>
        <taxon>Eukaryota</taxon>
        <taxon>Fungi</taxon>
        <taxon>Dikarya</taxon>
        <taxon>Ascomycota</taxon>
        <taxon>Pezizomycotina</taxon>
        <taxon>Eurotiomycetes</taxon>
        <taxon>Eurotiomycetidae</taxon>
        <taxon>Eurotiales</taxon>
        <taxon>Aspergillaceae</taxon>
        <taxon>Aspergillus</taxon>
        <taxon>Aspergillus subgen. Circumdati</taxon>
    </lineage>
</organism>
<comment type="caution">
    <text evidence="1">The sequence shown here is derived from an EMBL/GenBank/DDBJ whole genome shotgun (WGS) entry which is preliminary data.</text>
</comment>